<evidence type="ECO:0000256" key="1">
    <source>
        <dbReference type="SAM" id="Phobius"/>
    </source>
</evidence>
<evidence type="ECO:0000313" key="3">
    <source>
        <dbReference type="Proteomes" id="UP000034603"/>
    </source>
</evidence>
<comment type="caution">
    <text evidence="2">The sequence shown here is derived from an EMBL/GenBank/DDBJ whole genome shotgun (WGS) entry which is preliminary data.</text>
</comment>
<dbReference type="EMBL" id="LBTR01000002">
    <property type="protein sequence ID" value="KKQ46339.1"/>
    <property type="molecule type" value="Genomic_DNA"/>
</dbReference>
<evidence type="ECO:0000313" key="2">
    <source>
        <dbReference type="EMBL" id="KKQ46339.1"/>
    </source>
</evidence>
<accession>A0A0G0KB35</accession>
<keyword evidence="1" id="KW-0472">Membrane</keyword>
<dbReference type="Proteomes" id="UP000034603">
    <property type="component" value="Unassembled WGS sequence"/>
</dbReference>
<proteinExistence type="predicted"/>
<protein>
    <submittedName>
        <fullName evidence="2">Uncharacterized protein</fullName>
    </submittedName>
</protein>
<keyword evidence="1" id="KW-1133">Transmembrane helix</keyword>
<keyword evidence="1" id="KW-0812">Transmembrane</keyword>
<name>A0A0G0KB35_9BACT</name>
<reference evidence="2 3" key="1">
    <citation type="journal article" date="2015" name="Nature">
        <title>rRNA introns, odd ribosomes, and small enigmatic genomes across a large radiation of phyla.</title>
        <authorList>
            <person name="Brown C.T."/>
            <person name="Hug L.A."/>
            <person name="Thomas B.C."/>
            <person name="Sharon I."/>
            <person name="Castelle C.J."/>
            <person name="Singh A."/>
            <person name="Wilkins M.J."/>
            <person name="Williams K.H."/>
            <person name="Banfield J.F."/>
        </authorList>
    </citation>
    <scope>NUCLEOTIDE SEQUENCE [LARGE SCALE GENOMIC DNA]</scope>
</reference>
<sequence>MKIVLLKKYLPFIILGLGVLVFVVAFFIMRRPAKVVTEEDEEGNLIELKLEEIPVVSLTPTTDGHYLNLKIEKIKVPKAVTMDFQFLYDVPDKVQQGSSGDDIDISSGSFESELLLGSESAGKFRYDEGVEKGVLTLWFRDSDKKLVTKLETEFHMQSDSDILSSNDEIFKFELEKSKGIYVVMNTLGLPDGYEFDINSVKSGPYGVFSESTGDGNAVFTDAGDYYKFDGNWGKSDSGMGIFVLLKSSE</sequence>
<gene>
    <name evidence="2" type="ORF">US62_C0002G0022</name>
</gene>
<feature type="transmembrane region" description="Helical" evidence="1">
    <location>
        <begin position="9"/>
        <end position="29"/>
    </location>
</feature>
<dbReference type="AlphaFoldDB" id="A0A0G0KB35"/>
<organism evidence="2 3">
    <name type="scientific">Candidatus Woesebacteria bacterium GW2011_GWA1_37_8</name>
    <dbReference type="NCBI Taxonomy" id="1618546"/>
    <lineage>
        <taxon>Bacteria</taxon>
        <taxon>Candidatus Woeseibacteriota</taxon>
    </lineage>
</organism>